<evidence type="ECO:0000259" key="3">
    <source>
        <dbReference type="PROSITE" id="PS50983"/>
    </source>
</evidence>
<dbReference type="STRING" id="546271.Selsp_0894"/>
<reference evidence="4 5" key="1">
    <citation type="submission" date="2009-09" db="EMBL/GenBank/DDBJ databases">
        <authorList>
            <person name="Weinstock G."/>
            <person name="Sodergren E."/>
            <person name="Clifton S."/>
            <person name="Fulton L."/>
            <person name="Fulton B."/>
            <person name="Courtney L."/>
            <person name="Fronick C."/>
            <person name="Harrison M."/>
            <person name="Strong C."/>
            <person name="Farmer C."/>
            <person name="Delahaunty K."/>
            <person name="Markovic C."/>
            <person name="Hall O."/>
            <person name="Minx P."/>
            <person name="Tomlinson C."/>
            <person name="Mitreva M."/>
            <person name="Nelson J."/>
            <person name="Hou S."/>
            <person name="Wollam A."/>
            <person name="Pepin K.H."/>
            <person name="Johnson M."/>
            <person name="Bhonagiri V."/>
            <person name="Nash W.E."/>
            <person name="Warren W."/>
            <person name="Chinwalla A."/>
            <person name="Mardis E.R."/>
            <person name="Wilson R.K."/>
        </authorList>
    </citation>
    <scope>NUCLEOTIDE SEQUENCE [LARGE SCALE GENOMIC DNA]</scope>
    <source>
        <strain evidence="5">ATCC 35185 / DSM 20758 / VPI D19B-28</strain>
    </source>
</reference>
<keyword evidence="2" id="KW-0732">Signal</keyword>
<comment type="similarity">
    <text evidence="1">Belongs to the bacterial solute-binding protein 8 family.</text>
</comment>
<evidence type="ECO:0000313" key="5">
    <source>
        <dbReference type="Proteomes" id="UP000003505"/>
    </source>
</evidence>
<gene>
    <name evidence="4" type="ORF">SELSPUOL_01730</name>
</gene>
<proteinExistence type="inferred from homology"/>
<evidence type="ECO:0000256" key="1">
    <source>
        <dbReference type="ARBA" id="ARBA00008814"/>
    </source>
</evidence>
<dbReference type="AlphaFoldDB" id="C9LW76"/>
<dbReference type="PROSITE" id="PS51257">
    <property type="entry name" value="PROKAR_LIPOPROTEIN"/>
    <property type="match status" value="1"/>
</dbReference>
<dbReference type="eggNOG" id="COG0614">
    <property type="taxonomic scope" value="Bacteria"/>
</dbReference>
<dbReference type="InterPro" id="IPR002491">
    <property type="entry name" value="ABC_transptr_periplasmic_BD"/>
</dbReference>
<feature type="chain" id="PRO_5039118512" evidence="2">
    <location>
        <begin position="29"/>
        <end position="324"/>
    </location>
</feature>
<comment type="caution">
    <text evidence="4">The sequence shown here is derived from an EMBL/GenBank/DDBJ whole genome shotgun (WGS) entry which is preliminary data.</text>
</comment>
<dbReference type="EMBL" id="ACKP02000040">
    <property type="protein sequence ID" value="EEX76879.1"/>
    <property type="molecule type" value="Genomic_DNA"/>
</dbReference>
<sequence>MKEVLNMCGNFYRACALSLLVVMLALLAGCGAKEAAKTEQGANFAVIKDDMGREVAIGKKPERIVVLSASFLEPLHAVGGDVVGRPDSKTKMPDYAKDKASVGEVYQIDVEKVLACQPDLVIVNKGMNEKLLSTLEANGIPSIVIDMKSYEDVKREVKIFAQVTGEKEKGETLVKEMDEKIQGVLARVPKEKKRVAILHSTSQGLSVQLDGSIAGSIVKMLGWENVASGMTPLEKNPDAAPYSMETLVEQNPDIIFVTSMGKMDEIKKNMEKTIAESPAWQSIPAIQQGKLYYLPQDLFLLSPGLHYPEAFEMMAKLIYPEVFP</sequence>
<evidence type="ECO:0000313" key="4">
    <source>
        <dbReference type="EMBL" id="EEX76879.1"/>
    </source>
</evidence>
<dbReference type="Pfam" id="PF01497">
    <property type="entry name" value="Peripla_BP_2"/>
    <property type="match status" value="1"/>
</dbReference>
<feature type="domain" description="Fe/B12 periplasmic-binding" evidence="3">
    <location>
        <begin position="63"/>
        <end position="322"/>
    </location>
</feature>
<organism evidence="4 5">
    <name type="scientific">Selenomonas sputigena (strain ATCC 35185 / DSM 20758 / CCUG 44933 / VPI D19B-28)</name>
    <dbReference type="NCBI Taxonomy" id="546271"/>
    <lineage>
        <taxon>Bacteria</taxon>
        <taxon>Bacillati</taxon>
        <taxon>Bacillota</taxon>
        <taxon>Negativicutes</taxon>
        <taxon>Selenomonadales</taxon>
        <taxon>Selenomonadaceae</taxon>
        <taxon>Selenomonas</taxon>
    </lineage>
</organism>
<dbReference type="GO" id="GO:0071281">
    <property type="term" value="P:cellular response to iron ion"/>
    <property type="evidence" value="ECO:0007669"/>
    <property type="project" value="TreeGrafter"/>
</dbReference>
<dbReference type="PANTHER" id="PTHR30535">
    <property type="entry name" value="VITAMIN B12-BINDING PROTEIN"/>
    <property type="match status" value="1"/>
</dbReference>
<dbReference type="InterPro" id="IPR050902">
    <property type="entry name" value="ABC_Transporter_SBP"/>
</dbReference>
<name>C9LW76_SELS3</name>
<protein>
    <submittedName>
        <fullName evidence="4">Periplasmic binding protein</fullName>
    </submittedName>
</protein>
<accession>C9LW76</accession>
<dbReference type="Gene3D" id="3.40.50.1980">
    <property type="entry name" value="Nitrogenase molybdenum iron protein domain"/>
    <property type="match status" value="2"/>
</dbReference>
<feature type="signal peptide" evidence="2">
    <location>
        <begin position="1"/>
        <end position="28"/>
    </location>
</feature>
<evidence type="ECO:0000256" key="2">
    <source>
        <dbReference type="SAM" id="SignalP"/>
    </source>
</evidence>
<dbReference type="PROSITE" id="PS50983">
    <property type="entry name" value="FE_B12_PBP"/>
    <property type="match status" value="1"/>
</dbReference>
<dbReference type="Proteomes" id="UP000003505">
    <property type="component" value="Unassembled WGS sequence"/>
</dbReference>
<dbReference type="PANTHER" id="PTHR30535:SF34">
    <property type="entry name" value="MOLYBDATE-BINDING PROTEIN MOLA"/>
    <property type="match status" value="1"/>
</dbReference>
<dbReference type="SUPFAM" id="SSF53807">
    <property type="entry name" value="Helical backbone' metal receptor"/>
    <property type="match status" value="1"/>
</dbReference>